<evidence type="ECO:0000313" key="8">
    <source>
        <dbReference type="Proteomes" id="UP000059074"/>
    </source>
</evidence>
<dbReference type="PATRIC" id="fig|121290.4.peg.449"/>
<dbReference type="PANTHER" id="PTHR31760:SF0">
    <property type="entry name" value="S-ADENOSYL-L-METHIONINE-DEPENDENT METHYLTRANSFERASES SUPERFAMILY PROTEIN"/>
    <property type="match status" value="1"/>
</dbReference>
<evidence type="ECO:0000256" key="3">
    <source>
        <dbReference type="ARBA" id="ARBA00022603"/>
    </source>
</evidence>
<comment type="catalytic activity">
    <reaction evidence="6">
        <text>guanosine(527) in 16S rRNA + S-adenosyl-L-methionine = N(7)-methylguanosine(527) in 16S rRNA + S-adenosyl-L-homocysteine</text>
        <dbReference type="Rhea" id="RHEA:42732"/>
        <dbReference type="Rhea" id="RHEA-COMP:10209"/>
        <dbReference type="Rhea" id="RHEA-COMP:10210"/>
        <dbReference type="ChEBI" id="CHEBI:57856"/>
        <dbReference type="ChEBI" id="CHEBI:59789"/>
        <dbReference type="ChEBI" id="CHEBI:74269"/>
        <dbReference type="ChEBI" id="CHEBI:74480"/>
        <dbReference type="EC" id="2.1.1.170"/>
    </reaction>
</comment>
<dbReference type="EC" id="2.1.1.170" evidence="6"/>
<keyword evidence="8" id="KW-1185">Reference proteome</keyword>
<name>A0A109BD30_HYPSL</name>
<comment type="subcellular location">
    <subcellularLocation>
        <location evidence="6">Cytoplasm</location>
    </subcellularLocation>
</comment>
<dbReference type="STRING" id="121290.APY04_2546"/>
<dbReference type="Pfam" id="PF02527">
    <property type="entry name" value="GidB"/>
    <property type="match status" value="1"/>
</dbReference>
<protein>
    <recommendedName>
        <fullName evidence="6">Ribosomal RNA small subunit methyltransferase G</fullName>
        <ecNumber evidence="6">2.1.1.170</ecNumber>
    </recommendedName>
    <alternativeName>
        <fullName evidence="6">16S rRNA 7-methylguanosine methyltransferase</fullName>
        <shortName evidence="6">16S rRNA m7G methyltransferase</shortName>
    </alternativeName>
</protein>
<dbReference type="CDD" id="cd02440">
    <property type="entry name" value="AdoMet_MTases"/>
    <property type="match status" value="1"/>
</dbReference>
<comment type="caution">
    <text evidence="7">The sequence shown here is derived from an EMBL/GenBank/DDBJ whole genome shotgun (WGS) entry which is preliminary data.</text>
</comment>
<accession>A0A109BD30</accession>
<keyword evidence="2 6" id="KW-0698">rRNA processing</keyword>
<feature type="binding site" evidence="6">
    <location>
        <position position="143"/>
    </location>
    <ligand>
        <name>S-adenosyl-L-methionine</name>
        <dbReference type="ChEBI" id="CHEBI:59789"/>
    </ligand>
</feature>
<dbReference type="EMBL" id="LMTR01000073">
    <property type="protein sequence ID" value="KWT66350.1"/>
    <property type="molecule type" value="Genomic_DNA"/>
</dbReference>
<feature type="binding site" evidence="6">
    <location>
        <position position="77"/>
    </location>
    <ligand>
        <name>S-adenosyl-L-methionine</name>
        <dbReference type="ChEBI" id="CHEBI:59789"/>
    </ligand>
</feature>
<dbReference type="AlphaFoldDB" id="A0A109BD30"/>
<evidence type="ECO:0000256" key="1">
    <source>
        <dbReference type="ARBA" id="ARBA00022490"/>
    </source>
</evidence>
<sequence length="213" mass="23475">MAGPDDFARLFDVSRETIDKLLTYEALLRQWQRTINLVAPSTLDQVWSRHFVDSAQLFRFAPENATNWLDLGSGAGFPGMVLAIMLAERPDARVTMVESDTRKAAFLREVGRRCSAPVDIRAERIEKAATQSKLGGVDVITARALAPLPRLLELAAPAFSAHTVALFLKGREAEAEVAAARERWTFDATLEPSLTDAGGRIVAIRALEVDREE</sequence>
<evidence type="ECO:0000256" key="5">
    <source>
        <dbReference type="ARBA" id="ARBA00022691"/>
    </source>
</evidence>
<dbReference type="InterPro" id="IPR029063">
    <property type="entry name" value="SAM-dependent_MTases_sf"/>
</dbReference>
<feature type="binding site" evidence="6">
    <location>
        <position position="72"/>
    </location>
    <ligand>
        <name>S-adenosyl-L-methionine</name>
        <dbReference type="ChEBI" id="CHEBI:59789"/>
    </ligand>
</feature>
<keyword evidence="5 6" id="KW-0949">S-adenosyl-L-methionine</keyword>
<dbReference type="PIRSF" id="PIRSF003078">
    <property type="entry name" value="GidB"/>
    <property type="match status" value="1"/>
</dbReference>
<keyword evidence="3 6" id="KW-0489">Methyltransferase</keyword>
<dbReference type="InterPro" id="IPR003682">
    <property type="entry name" value="rRNA_ssu_MeTfrase_G"/>
</dbReference>
<dbReference type="Gene3D" id="3.40.50.150">
    <property type="entry name" value="Vaccinia Virus protein VP39"/>
    <property type="match status" value="1"/>
</dbReference>
<evidence type="ECO:0000256" key="4">
    <source>
        <dbReference type="ARBA" id="ARBA00022679"/>
    </source>
</evidence>
<feature type="binding site" evidence="6">
    <location>
        <begin position="125"/>
        <end position="126"/>
    </location>
    <ligand>
        <name>S-adenosyl-L-methionine</name>
        <dbReference type="ChEBI" id="CHEBI:59789"/>
    </ligand>
</feature>
<proteinExistence type="inferred from homology"/>
<dbReference type="Proteomes" id="UP000059074">
    <property type="component" value="Unassembled WGS sequence"/>
</dbReference>
<dbReference type="GO" id="GO:0070043">
    <property type="term" value="F:rRNA (guanine-N7-)-methyltransferase activity"/>
    <property type="evidence" value="ECO:0007669"/>
    <property type="project" value="UniProtKB-UniRule"/>
</dbReference>
<dbReference type="HAMAP" id="MF_00074">
    <property type="entry name" value="16SrRNA_methyltr_G"/>
    <property type="match status" value="1"/>
</dbReference>
<organism evidence="7 8">
    <name type="scientific">Hyphomicrobium sulfonivorans</name>
    <dbReference type="NCBI Taxonomy" id="121290"/>
    <lineage>
        <taxon>Bacteria</taxon>
        <taxon>Pseudomonadati</taxon>
        <taxon>Pseudomonadota</taxon>
        <taxon>Alphaproteobacteria</taxon>
        <taxon>Hyphomicrobiales</taxon>
        <taxon>Hyphomicrobiaceae</taxon>
        <taxon>Hyphomicrobium</taxon>
    </lineage>
</organism>
<comment type="function">
    <text evidence="6">Specifically methylates the N7 position of guanine in position 527 of 16S rRNA.</text>
</comment>
<dbReference type="GO" id="GO:0005829">
    <property type="term" value="C:cytosol"/>
    <property type="evidence" value="ECO:0007669"/>
    <property type="project" value="TreeGrafter"/>
</dbReference>
<evidence type="ECO:0000313" key="7">
    <source>
        <dbReference type="EMBL" id="KWT66350.1"/>
    </source>
</evidence>
<dbReference type="SUPFAM" id="SSF53335">
    <property type="entry name" value="S-adenosyl-L-methionine-dependent methyltransferases"/>
    <property type="match status" value="1"/>
</dbReference>
<reference evidence="7 8" key="1">
    <citation type="submission" date="2015-10" db="EMBL/GenBank/DDBJ databases">
        <title>Transcriptomic analysis of a linuron degrading triple-species bacterial consortium.</title>
        <authorList>
            <person name="Albers P."/>
        </authorList>
    </citation>
    <scope>NUCLEOTIDE SEQUENCE [LARGE SCALE GENOMIC DNA]</scope>
    <source>
        <strain evidence="7 8">WDL6</strain>
    </source>
</reference>
<comment type="similarity">
    <text evidence="6">Belongs to the methyltransferase superfamily. RNA methyltransferase RsmG family.</text>
</comment>
<keyword evidence="1 6" id="KW-0963">Cytoplasm</keyword>
<comment type="caution">
    <text evidence="6">Lacks conserved residue(s) required for the propagation of feature annotation.</text>
</comment>
<evidence type="ECO:0000256" key="2">
    <source>
        <dbReference type="ARBA" id="ARBA00022552"/>
    </source>
</evidence>
<evidence type="ECO:0000256" key="6">
    <source>
        <dbReference type="HAMAP-Rule" id="MF_00074"/>
    </source>
</evidence>
<keyword evidence="4 6" id="KW-0808">Transferase</keyword>
<gene>
    <name evidence="6" type="primary">rsmG</name>
    <name evidence="7" type="ORF">APY04_2546</name>
</gene>
<dbReference type="NCBIfam" id="TIGR00138">
    <property type="entry name" value="rsmG_gidB"/>
    <property type="match status" value="1"/>
</dbReference>
<dbReference type="PANTHER" id="PTHR31760">
    <property type="entry name" value="S-ADENOSYL-L-METHIONINE-DEPENDENT METHYLTRANSFERASES SUPERFAMILY PROTEIN"/>
    <property type="match status" value="1"/>
</dbReference>